<sequence>MLIQRILIPTKTPRCLSGLVIHPAYRFYRQLIRDNNQPVRQNRRRRVRTNASRLIIIKLCQNSRHSHCP</sequence>
<reference evidence="1" key="2">
    <citation type="submission" date="2020-06" db="EMBL/GenBank/DDBJ databases">
        <title>Helianthus annuus Genome sequencing and assembly Release 2.</title>
        <authorList>
            <person name="Gouzy J."/>
            <person name="Langlade N."/>
            <person name="Munos S."/>
        </authorList>
    </citation>
    <scope>NUCLEOTIDE SEQUENCE</scope>
    <source>
        <tissue evidence="1">Leaves</tissue>
    </source>
</reference>
<dbReference type="Proteomes" id="UP000215914">
    <property type="component" value="Unassembled WGS sequence"/>
</dbReference>
<reference evidence="1" key="1">
    <citation type="journal article" date="2017" name="Nature">
        <title>The sunflower genome provides insights into oil metabolism, flowering and Asterid evolution.</title>
        <authorList>
            <person name="Badouin H."/>
            <person name="Gouzy J."/>
            <person name="Grassa C.J."/>
            <person name="Murat F."/>
            <person name="Staton S.E."/>
            <person name="Cottret L."/>
            <person name="Lelandais-Briere C."/>
            <person name="Owens G.L."/>
            <person name="Carrere S."/>
            <person name="Mayjonade B."/>
            <person name="Legrand L."/>
            <person name="Gill N."/>
            <person name="Kane N.C."/>
            <person name="Bowers J.E."/>
            <person name="Hubner S."/>
            <person name="Bellec A."/>
            <person name="Berard A."/>
            <person name="Berges H."/>
            <person name="Blanchet N."/>
            <person name="Boniface M.C."/>
            <person name="Brunel D."/>
            <person name="Catrice O."/>
            <person name="Chaidir N."/>
            <person name="Claudel C."/>
            <person name="Donnadieu C."/>
            <person name="Faraut T."/>
            <person name="Fievet G."/>
            <person name="Helmstetter N."/>
            <person name="King M."/>
            <person name="Knapp S.J."/>
            <person name="Lai Z."/>
            <person name="Le Paslier M.C."/>
            <person name="Lippi Y."/>
            <person name="Lorenzon L."/>
            <person name="Mandel J.R."/>
            <person name="Marage G."/>
            <person name="Marchand G."/>
            <person name="Marquand E."/>
            <person name="Bret-Mestries E."/>
            <person name="Morien E."/>
            <person name="Nambeesan S."/>
            <person name="Nguyen T."/>
            <person name="Pegot-Espagnet P."/>
            <person name="Pouilly N."/>
            <person name="Raftis F."/>
            <person name="Sallet E."/>
            <person name="Schiex T."/>
            <person name="Thomas J."/>
            <person name="Vandecasteele C."/>
            <person name="Vares D."/>
            <person name="Vear F."/>
            <person name="Vautrin S."/>
            <person name="Crespi M."/>
            <person name="Mangin B."/>
            <person name="Burke J.M."/>
            <person name="Salse J."/>
            <person name="Munos S."/>
            <person name="Vincourt P."/>
            <person name="Rieseberg L.H."/>
            <person name="Langlade N.B."/>
        </authorList>
    </citation>
    <scope>NUCLEOTIDE SEQUENCE</scope>
    <source>
        <tissue evidence="1">Leaves</tissue>
    </source>
</reference>
<gene>
    <name evidence="1" type="ORF">HanXRQr2_Chr16g0758441</name>
</gene>
<accession>A0A9K3DTU9</accession>
<comment type="caution">
    <text evidence="1">The sequence shown here is derived from an EMBL/GenBank/DDBJ whole genome shotgun (WGS) entry which is preliminary data.</text>
</comment>
<keyword evidence="2" id="KW-1185">Reference proteome</keyword>
<organism evidence="1 2">
    <name type="scientific">Helianthus annuus</name>
    <name type="common">Common sunflower</name>
    <dbReference type="NCBI Taxonomy" id="4232"/>
    <lineage>
        <taxon>Eukaryota</taxon>
        <taxon>Viridiplantae</taxon>
        <taxon>Streptophyta</taxon>
        <taxon>Embryophyta</taxon>
        <taxon>Tracheophyta</taxon>
        <taxon>Spermatophyta</taxon>
        <taxon>Magnoliopsida</taxon>
        <taxon>eudicotyledons</taxon>
        <taxon>Gunneridae</taxon>
        <taxon>Pentapetalae</taxon>
        <taxon>asterids</taxon>
        <taxon>campanulids</taxon>
        <taxon>Asterales</taxon>
        <taxon>Asteraceae</taxon>
        <taxon>Asteroideae</taxon>
        <taxon>Heliantheae alliance</taxon>
        <taxon>Heliantheae</taxon>
        <taxon>Helianthus</taxon>
    </lineage>
</organism>
<protein>
    <submittedName>
        <fullName evidence="1">Uncharacterized protein</fullName>
    </submittedName>
</protein>
<evidence type="ECO:0000313" key="2">
    <source>
        <dbReference type="Proteomes" id="UP000215914"/>
    </source>
</evidence>
<dbReference type="EMBL" id="MNCJ02000331">
    <property type="protein sequence ID" value="KAF5760865.1"/>
    <property type="molecule type" value="Genomic_DNA"/>
</dbReference>
<evidence type="ECO:0000313" key="1">
    <source>
        <dbReference type="EMBL" id="KAF5760865.1"/>
    </source>
</evidence>
<proteinExistence type="predicted"/>
<dbReference type="AlphaFoldDB" id="A0A9K3DTU9"/>
<name>A0A9K3DTU9_HELAN</name>
<dbReference type="Gramene" id="mRNA:HanXRQr2_Chr16g0758441">
    <property type="protein sequence ID" value="CDS:HanXRQr2_Chr16g0758441.1"/>
    <property type="gene ID" value="HanXRQr2_Chr16g0758441"/>
</dbReference>